<dbReference type="Gene3D" id="1.10.287.130">
    <property type="match status" value="1"/>
</dbReference>
<keyword evidence="3" id="KW-0597">Phosphoprotein</keyword>
<keyword evidence="11" id="KW-1185">Reference proteome</keyword>
<dbReference type="InterPro" id="IPR036890">
    <property type="entry name" value="HATPase_C_sf"/>
</dbReference>
<dbReference type="STRING" id="198092.SAMN02745194_01150"/>
<dbReference type="PROSITE" id="PS50109">
    <property type="entry name" value="HIS_KIN"/>
    <property type="match status" value="1"/>
</dbReference>
<dbReference type="PANTHER" id="PTHR43065:SF46">
    <property type="entry name" value="C4-DICARBOXYLATE TRANSPORT SENSOR PROTEIN DCTB"/>
    <property type="match status" value="1"/>
</dbReference>
<dbReference type="InterPro" id="IPR036097">
    <property type="entry name" value="HisK_dim/P_sf"/>
</dbReference>
<dbReference type="InterPro" id="IPR003661">
    <property type="entry name" value="HisK_dim/P_dom"/>
</dbReference>
<evidence type="ECO:0000256" key="1">
    <source>
        <dbReference type="ARBA" id="ARBA00000085"/>
    </source>
</evidence>
<keyword evidence="7" id="KW-0067">ATP-binding</keyword>
<dbReference type="PRINTS" id="PR00344">
    <property type="entry name" value="BCTRLSENSOR"/>
</dbReference>
<reference evidence="10 11" key="1">
    <citation type="submission" date="2016-11" db="EMBL/GenBank/DDBJ databases">
        <authorList>
            <person name="Jaros S."/>
            <person name="Januszkiewicz K."/>
            <person name="Wedrychowicz H."/>
        </authorList>
    </citation>
    <scope>NUCLEOTIDE SEQUENCE [LARGE SCALE GENOMIC DNA]</scope>
    <source>
        <strain evidence="10 11">DSM 14916</strain>
    </source>
</reference>
<evidence type="ECO:0000256" key="7">
    <source>
        <dbReference type="ARBA" id="ARBA00022840"/>
    </source>
</evidence>
<dbReference type="PANTHER" id="PTHR43065">
    <property type="entry name" value="SENSOR HISTIDINE KINASE"/>
    <property type="match status" value="1"/>
</dbReference>
<gene>
    <name evidence="10" type="ORF">SAMN02745194_01150</name>
</gene>
<evidence type="ECO:0000313" key="10">
    <source>
        <dbReference type="EMBL" id="SHI81691.1"/>
    </source>
</evidence>
<dbReference type="AlphaFoldDB" id="A0A1M6E8B9"/>
<evidence type="ECO:0000256" key="8">
    <source>
        <dbReference type="ARBA" id="ARBA00023012"/>
    </source>
</evidence>
<dbReference type="SMART" id="SM00387">
    <property type="entry name" value="HATPase_c"/>
    <property type="match status" value="1"/>
</dbReference>
<sequence>MAESIRSFLGFPRNSGAEADTAFLALFDSLPQGAALLDSADSVLRANTPLRDMIGPALPLRPGTPAILLFDPPARDAVRTWLHEGGAEPLEAALGAPEGQTPTLTLLRLAPLPEGRRILLAEDLSERSRRREEAEAGERLRAIGQLAGGIAHDVNNLLAIILGAMDGAVLAVPRIRDELRPAQDAAARGAALVRRLLAFARRQQLEPRILDLDEAVQAATPMLRSLLGPRITLEIHPGALGRRIRVDPVQLDQVLLNLATNARDAMGGEGTLTIATDTAISLQEEPGFPDPLPPGRWAVLDITDTGPGIPPDILPHIIEPFFTTRATQGGTGLGLATIHGIVRQSGGAMRIESRPGLTRFRIH</sequence>
<dbReference type="GO" id="GO:0000155">
    <property type="term" value="F:phosphorelay sensor kinase activity"/>
    <property type="evidence" value="ECO:0007669"/>
    <property type="project" value="InterPro"/>
</dbReference>
<evidence type="ECO:0000256" key="2">
    <source>
        <dbReference type="ARBA" id="ARBA00012438"/>
    </source>
</evidence>
<evidence type="ECO:0000256" key="6">
    <source>
        <dbReference type="ARBA" id="ARBA00022777"/>
    </source>
</evidence>
<comment type="catalytic activity">
    <reaction evidence="1">
        <text>ATP + protein L-histidine = ADP + protein N-phospho-L-histidine.</text>
        <dbReference type="EC" id="2.7.13.3"/>
    </reaction>
</comment>
<feature type="domain" description="Histidine kinase" evidence="9">
    <location>
        <begin position="149"/>
        <end position="363"/>
    </location>
</feature>
<protein>
    <recommendedName>
        <fullName evidence="2">histidine kinase</fullName>
        <ecNumber evidence="2">2.7.13.3</ecNumber>
    </recommendedName>
</protein>
<keyword evidence="5" id="KW-0547">Nucleotide-binding</keyword>
<dbReference type="SMART" id="SM00388">
    <property type="entry name" value="HisKA"/>
    <property type="match status" value="1"/>
</dbReference>
<organism evidence="10 11">
    <name type="scientific">Muricoccus roseus</name>
    <dbReference type="NCBI Taxonomy" id="198092"/>
    <lineage>
        <taxon>Bacteria</taxon>
        <taxon>Pseudomonadati</taxon>
        <taxon>Pseudomonadota</taxon>
        <taxon>Alphaproteobacteria</taxon>
        <taxon>Acetobacterales</taxon>
        <taxon>Roseomonadaceae</taxon>
        <taxon>Muricoccus</taxon>
    </lineage>
</organism>
<dbReference type="InterPro" id="IPR005467">
    <property type="entry name" value="His_kinase_dom"/>
</dbReference>
<dbReference type="Proteomes" id="UP000184387">
    <property type="component" value="Unassembled WGS sequence"/>
</dbReference>
<dbReference type="InterPro" id="IPR004358">
    <property type="entry name" value="Sig_transdc_His_kin-like_C"/>
</dbReference>
<evidence type="ECO:0000259" key="9">
    <source>
        <dbReference type="PROSITE" id="PS50109"/>
    </source>
</evidence>
<evidence type="ECO:0000313" key="11">
    <source>
        <dbReference type="Proteomes" id="UP000184387"/>
    </source>
</evidence>
<dbReference type="SUPFAM" id="SSF55874">
    <property type="entry name" value="ATPase domain of HSP90 chaperone/DNA topoisomerase II/histidine kinase"/>
    <property type="match status" value="1"/>
</dbReference>
<dbReference type="InterPro" id="IPR003594">
    <property type="entry name" value="HATPase_dom"/>
</dbReference>
<dbReference type="GO" id="GO:0005524">
    <property type="term" value="F:ATP binding"/>
    <property type="evidence" value="ECO:0007669"/>
    <property type="project" value="UniProtKB-KW"/>
</dbReference>
<proteinExistence type="predicted"/>
<dbReference type="Gene3D" id="3.30.565.10">
    <property type="entry name" value="Histidine kinase-like ATPase, C-terminal domain"/>
    <property type="match status" value="1"/>
</dbReference>
<dbReference type="EC" id="2.7.13.3" evidence="2"/>
<evidence type="ECO:0000256" key="5">
    <source>
        <dbReference type="ARBA" id="ARBA00022741"/>
    </source>
</evidence>
<keyword evidence="6 10" id="KW-0418">Kinase</keyword>
<dbReference type="EMBL" id="FQZF01000005">
    <property type="protein sequence ID" value="SHI81691.1"/>
    <property type="molecule type" value="Genomic_DNA"/>
</dbReference>
<keyword evidence="4" id="KW-0808">Transferase</keyword>
<evidence type="ECO:0000256" key="3">
    <source>
        <dbReference type="ARBA" id="ARBA00022553"/>
    </source>
</evidence>
<feature type="non-terminal residue" evidence="10">
    <location>
        <position position="363"/>
    </location>
</feature>
<keyword evidence="8" id="KW-0902">Two-component regulatory system</keyword>
<accession>A0A1M6E8B9</accession>
<name>A0A1M6E8B9_9PROT</name>
<dbReference type="RefSeq" id="WP_245818201.1">
    <property type="nucleotide sequence ID" value="NZ_FQZF01000005.1"/>
</dbReference>
<dbReference type="Pfam" id="PF02518">
    <property type="entry name" value="HATPase_c"/>
    <property type="match status" value="1"/>
</dbReference>
<evidence type="ECO:0000256" key="4">
    <source>
        <dbReference type="ARBA" id="ARBA00022679"/>
    </source>
</evidence>
<dbReference type="SUPFAM" id="SSF47384">
    <property type="entry name" value="Homodimeric domain of signal transducing histidine kinase"/>
    <property type="match status" value="1"/>
</dbReference>